<feature type="domain" description="Guanylate cyclase" evidence="12">
    <location>
        <begin position="357"/>
        <end position="484"/>
    </location>
</feature>
<dbReference type="Gene3D" id="1.10.287.130">
    <property type="match status" value="1"/>
</dbReference>
<dbReference type="PANTHER" id="PTHR11920">
    <property type="entry name" value="GUANYLYL CYCLASE"/>
    <property type="match status" value="1"/>
</dbReference>
<reference evidence="14" key="1">
    <citation type="submission" date="2018-08" db="EMBL/GenBank/DDBJ databases">
        <authorList>
            <person name="Kim S.-J."/>
            <person name="Jung G.-Y."/>
        </authorList>
    </citation>
    <scope>NUCLEOTIDE SEQUENCE [LARGE SCALE GENOMIC DNA]</scope>
    <source>
        <strain evidence="14">GY_H</strain>
    </source>
</reference>
<evidence type="ECO:0000256" key="9">
    <source>
        <dbReference type="PROSITE-ProRule" id="PRU00169"/>
    </source>
</evidence>
<dbReference type="SUPFAM" id="SSF52172">
    <property type="entry name" value="CheY-like"/>
    <property type="match status" value="1"/>
</dbReference>
<proteinExistence type="inferred from homology"/>
<dbReference type="InterPro" id="IPR001054">
    <property type="entry name" value="A/G_cyclase"/>
</dbReference>
<evidence type="ECO:0000259" key="12">
    <source>
        <dbReference type="PROSITE" id="PS50125"/>
    </source>
</evidence>
<keyword evidence="7" id="KW-0472">Membrane</keyword>
<dbReference type="PANTHER" id="PTHR11920:SF335">
    <property type="entry name" value="GUANYLATE CYCLASE"/>
    <property type="match status" value="1"/>
</dbReference>
<dbReference type="GO" id="GO:0005886">
    <property type="term" value="C:plasma membrane"/>
    <property type="evidence" value="ECO:0007669"/>
    <property type="project" value="TreeGrafter"/>
</dbReference>
<keyword evidence="9" id="KW-0597">Phosphoprotein</keyword>
<dbReference type="CDD" id="cd07302">
    <property type="entry name" value="CHD"/>
    <property type="match status" value="1"/>
</dbReference>
<evidence type="ECO:0000256" key="4">
    <source>
        <dbReference type="ARBA" id="ARBA00022692"/>
    </source>
</evidence>
<dbReference type="PROSITE" id="PS00452">
    <property type="entry name" value="GUANYLATE_CYCLASE_1"/>
    <property type="match status" value="1"/>
</dbReference>
<evidence type="ECO:0000256" key="5">
    <source>
        <dbReference type="ARBA" id="ARBA00022741"/>
    </source>
</evidence>
<keyword evidence="4" id="KW-0812">Transmembrane</keyword>
<dbReference type="EC" id="2.7.13.3" evidence="3"/>
<dbReference type="Gene3D" id="3.30.70.1230">
    <property type="entry name" value="Nucleotide cyclase"/>
    <property type="match status" value="1"/>
</dbReference>
<feature type="modified residue" description="4-aspartylphosphate" evidence="9">
    <location>
        <position position="236"/>
    </location>
</feature>
<evidence type="ECO:0000256" key="8">
    <source>
        <dbReference type="ARBA" id="ARBA00023239"/>
    </source>
</evidence>
<dbReference type="OrthoDB" id="315417at2"/>
<dbReference type="GO" id="GO:0000166">
    <property type="term" value="F:nucleotide binding"/>
    <property type="evidence" value="ECO:0007669"/>
    <property type="project" value="UniProtKB-KW"/>
</dbReference>
<dbReference type="GO" id="GO:0004383">
    <property type="term" value="F:guanylate cyclase activity"/>
    <property type="evidence" value="ECO:0007669"/>
    <property type="project" value="TreeGrafter"/>
</dbReference>
<dbReference type="InterPro" id="IPR036097">
    <property type="entry name" value="HisK_dim/P_sf"/>
</dbReference>
<evidence type="ECO:0000256" key="10">
    <source>
        <dbReference type="RuleBase" id="RU000405"/>
    </source>
</evidence>
<dbReference type="SMART" id="SM00388">
    <property type="entry name" value="HisKA"/>
    <property type="match status" value="1"/>
</dbReference>
<gene>
    <name evidence="13" type="ORF">DXH78_10525</name>
</gene>
<dbReference type="Pfam" id="PF00512">
    <property type="entry name" value="HisKA"/>
    <property type="match status" value="1"/>
</dbReference>
<keyword evidence="6" id="KW-1133">Transmembrane helix</keyword>
<evidence type="ECO:0000259" key="11">
    <source>
        <dbReference type="PROSITE" id="PS50110"/>
    </source>
</evidence>
<dbReference type="InterPro" id="IPR001789">
    <property type="entry name" value="Sig_transdc_resp-reg_receiver"/>
</dbReference>
<protein>
    <recommendedName>
        <fullName evidence="3">histidine kinase</fullName>
        <ecNumber evidence="3">2.7.13.3</ecNumber>
    </recommendedName>
</protein>
<dbReference type="GO" id="GO:0004016">
    <property type="term" value="F:adenylate cyclase activity"/>
    <property type="evidence" value="ECO:0007669"/>
    <property type="project" value="TreeGrafter"/>
</dbReference>
<dbReference type="Gene3D" id="3.40.50.2300">
    <property type="match status" value="1"/>
</dbReference>
<keyword evidence="5" id="KW-0547">Nucleotide-binding</keyword>
<evidence type="ECO:0000256" key="1">
    <source>
        <dbReference type="ARBA" id="ARBA00000085"/>
    </source>
</evidence>
<dbReference type="SUPFAM" id="SSF55073">
    <property type="entry name" value="Nucleotide cyclase"/>
    <property type="match status" value="1"/>
</dbReference>
<dbReference type="InterPro" id="IPR003661">
    <property type="entry name" value="HisK_dim/P_dom"/>
</dbReference>
<dbReference type="EMBL" id="QRGO01000001">
    <property type="protein sequence ID" value="RDV04958.1"/>
    <property type="molecule type" value="Genomic_DNA"/>
</dbReference>
<dbReference type="SUPFAM" id="SSF47384">
    <property type="entry name" value="Homodimeric domain of signal transducing histidine kinase"/>
    <property type="match status" value="1"/>
</dbReference>
<dbReference type="Proteomes" id="UP000263993">
    <property type="component" value="Unassembled WGS sequence"/>
</dbReference>
<dbReference type="InterPro" id="IPR011006">
    <property type="entry name" value="CheY-like_superfamily"/>
</dbReference>
<sequence>MTDDQDQRLNRALAAYLRQEVQAPAMAIADFLDILIEDARRLGADAVLGDLERMQGAGARLNAFVGAVVTDSAADRKLDENDHEFNRRLRHDLRTPLNAIIGYSEMLIEDMDGDAHAPMRDDLIKLKQAADQLLGQIDAMVALTHIDDAPIAREDKLAAHAGIVADVLRTVQPLKAEASHLLDRQSRILIVDDNAANRDVLERRLAREGHAVVTAANGVQALKLVGDEDFDLVLLDLIMPELSGFDVLTRLKGDDATRHIPVIVISALDELDSVVRCIEAGAEDFLSKPFDPILLRTRINSSLEKKWLRDREKKFVADLETEKRKSETLLLNILPHSIVRRMREGELKIADQVHESTILFCDLAGFTMLSGTMSAEDVLDFLGEIFTQFDALAAEAGVEKIKTIGDAYMAAAGIPEPQPDHAHRIARLAPRMMRAVRDVARTTGLKLEARIGIHTGPIVAGVIGTHKFAYDVWGDSVNTASRMESHSVNGRIHISEATRRALGEAFPLEPRGVIEVKGKGPMQTYFLLEP</sequence>
<keyword evidence="8 10" id="KW-0456">Lyase</keyword>
<comment type="catalytic activity">
    <reaction evidence="1">
        <text>ATP + protein L-histidine = ADP + protein N-phospho-L-histidine.</text>
        <dbReference type="EC" id="2.7.13.3"/>
    </reaction>
</comment>
<evidence type="ECO:0000256" key="2">
    <source>
        <dbReference type="ARBA" id="ARBA00004370"/>
    </source>
</evidence>
<dbReference type="RefSeq" id="WP_115516984.1">
    <property type="nucleotide sequence ID" value="NZ_QRGO01000001.1"/>
</dbReference>
<comment type="caution">
    <text evidence="13">The sequence shown here is derived from an EMBL/GenBank/DDBJ whole genome shotgun (WGS) entry which is preliminary data.</text>
</comment>
<dbReference type="Pfam" id="PF00072">
    <property type="entry name" value="Response_reg"/>
    <property type="match status" value="1"/>
</dbReference>
<dbReference type="CDD" id="cd00082">
    <property type="entry name" value="HisKA"/>
    <property type="match status" value="1"/>
</dbReference>
<dbReference type="GO" id="GO:0000155">
    <property type="term" value="F:phosphorelay sensor kinase activity"/>
    <property type="evidence" value="ECO:0007669"/>
    <property type="project" value="InterPro"/>
</dbReference>
<dbReference type="GO" id="GO:0007168">
    <property type="term" value="P:receptor guanylyl cyclase signaling pathway"/>
    <property type="evidence" value="ECO:0007669"/>
    <property type="project" value="TreeGrafter"/>
</dbReference>
<evidence type="ECO:0000313" key="13">
    <source>
        <dbReference type="EMBL" id="RDV04958.1"/>
    </source>
</evidence>
<dbReference type="SMART" id="SM00044">
    <property type="entry name" value="CYCc"/>
    <property type="match status" value="1"/>
</dbReference>
<evidence type="ECO:0000313" key="14">
    <source>
        <dbReference type="Proteomes" id="UP000263993"/>
    </source>
</evidence>
<dbReference type="PROSITE" id="PS50110">
    <property type="entry name" value="RESPONSE_REGULATORY"/>
    <property type="match status" value="1"/>
</dbReference>
<accession>A0A371BBK6</accession>
<comment type="similarity">
    <text evidence="10">Belongs to the adenylyl cyclase class-4/guanylyl cyclase family.</text>
</comment>
<dbReference type="PROSITE" id="PS50125">
    <property type="entry name" value="GUANYLATE_CYCLASE_2"/>
    <property type="match status" value="1"/>
</dbReference>
<name>A0A371BBK6_9BRAD</name>
<dbReference type="InterPro" id="IPR029787">
    <property type="entry name" value="Nucleotide_cyclase"/>
</dbReference>
<dbReference type="Pfam" id="PF00211">
    <property type="entry name" value="Guanylate_cyc"/>
    <property type="match status" value="1"/>
</dbReference>
<dbReference type="InterPro" id="IPR050401">
    <property type="entry name" value="Cyclic_nucleotide_synthase"/>
</dbReference>
<keyword evidence="14" id="KW-1185">Reference proteome</keyword>
<organism evidence="13 14">
    <name type="scientific">Undibacter mobilis</name>
    <dbReference type="NCBI Taxonomy" id="2292256"/>
    <lineage>
        <taxon>Bacteria</taxon>
        <taxon>Pseudomonadati</taxon>
        <taxon>Pseudomonadota</taxon>
        <taxon>Alphaproteobacteria</taxon>
        <taxon>Hyphomicrobiales</taxon>
        <taxon>Nitrobacteraceae</taxon>
        <taxon>Undibacter</taxon>
    </lineage>
</organism>
<comment type="subcellular location">
    <subcellularLocation>
        <location evidence="2">Membrane</location>
    </subcellularLocation>
</comment>
<dbReference type="GO" id="GO:0001653">
    <property type="term" value="F:peptide receptor activity"/>
    <property type="evidence" value="ECO:0007669"/>
    <property type="project" value="TreeGrafter"/>
</dbReference>
<evidence type="ECO:0000256" key="7">
    <source>
        <dbReference type="ARBA" id="ARBA00023136"/>
    </source>
</evidence>
<dbReference type="SMART" id="SM00448">
    <property type="entry name" value="REC"/>
    <property type="match status" value="1"/>
</dbReference>
<dbReference type="InterPro" id="IPR018297">
    <property type="entry name" value="A/G_cyclase_CS"/>
</dbReference>
<feature type="domain" description="Response regulatory" evidence="11">
    <location>
        <begin position="187"/>
        <end position="303"/>
    </location>
</feature>
<dbReference type="AlphaFoldDB" id="A0A371BBK6"/>
<evidence type="ECO:0000256" key="6">
    <source>
        <dbReference type="ARBA" id="ARBA00022989"/>
    </source>
</evidence>
<evidence type="ECO:0000256" key="3">
    <source>
        <dbReference type="ARBA" id="ARBA00012438"/>
    </source>
</evidence>